<gene>
    <name evidence="2" type="ORF">PR048_018156</name>
</gene>
<evidence type="ECO:0000313" key="3">
    <source>
        <dbReference type="Proteomes" id="UP001159363"/>
    </source>
</evidence>
<keyword evidence="3" id="KW-1185">Reference proteome</keyword>
<dbReference type="EMBL" id="JARBHB010000006">
    <property type="protein sequence ID" value="KAJ8881670.1"/>
    <property type="molecule type" value="Genomic_DNA"/>
</dbReference>
<sequence length="556" mass="62271">MVNADNERAVRFTLATRSTLGGDVSITALRKCRVQLGRQYSRISRVSAYSKHKVRGAAVAQRLASSPPTYCRRFSSATRTLHASSVESVALSGNAGGSVALIASRLQKRKTTPGRPQLQVGPQLSTTQSHKTEVSYRRLGDGSPRCSAPSHRRAHIARRKTLQVPGTDPSLCPVVTINILNVQHVRHHDRRSNERTGKTGDSQENPPTSVIVRYYSRMRKSRSDPTGYEPNQRSRSPTSNKAEEIDTGRPGEGRSCRQLSRCTFHRTPNLLYTRGRVQGNWVKGKVTRIQNGGWLTSQNAARSTLGACPCPAPAAAACRRAWLQWKVVRCSHAGPRTTHNTWCAACCVTCQTRFTMHWPVQRSREQAGGQNLPGSAVLRRQPQRLLYHSGTTSQVATPKVPTRVRLHTRAWKHRFLLAVKVPDLSLRTMSKLPDHFQIFFVRKCPCIALLAGRASRCYGIQSKGREVVRRQRHARRTFGEQQSSQQQFVCFLTDGSQSSKGRRSKSKAIWTKYGGHVTGMTAQEVRNPRWWPKSRISAPRPCTRKNYDLLLTCTNE</sequence>
<dbReference type="Proteomes" id="UP001159363">
    <property type="component" value="Chromosome 5"/>
</dbReference>
<accession>A0ABQ9HBI5</accession>
<feature type="compositionally biased region" description="Basic and acidic residues" evidence="1">
    <location>
        <begin position="241"/>
        <end position="254"/>
    </location>
</feature>
<feature type="compositionally biased region" description="Polar residues" evidence="1">
    <location>
        <begin position="199"/>
        <end position="208"/>
    </location>
</feature>
<organism evidence="2 3">
    <name type="scientific">Dryococelus australis</name>
    <dbReference type="NCBI Taxonomy" id="614101"/>
    <lineage>
        <taxon>Eukaryota</taxon>
        <taxon>Metazoa</taxon>
        <taxon>Ecdysozoa</taxon>
        <taxon>Arthropoda</taxon>
        <taxon>Hexapoda</taxon>
        <taxon>Insecta</taxon>
        <taxon>Pterygota</taxon>
        <taxon>Neoptera</taxon>
        <taxon>Polyneoptera</taxon>
        <taxon>Phasmatodea</taxon>
        <taxon>Verophasmatodea</taxon>
        <taxon>Anareolatae</taxon>
        <taxon>Phasmatidae</taxon>
        <taxon>Eurycanthinae</taxon>
        <taxon>Dryococelus</taxon>
    </lineage>
</organism>
<feature type="compositionally biased region" description="Polar residues" evidence="1">
    <location>
        <begin position="120"/>
        <end position="129"/>
    </location>
</feature>
<evidence type="ECO:0000313" key="2">
    <source>
        <dbReference type="EMBL" id="KAJ8881670.1"/>
    </source>
</evidence>
<name>A0ABQ9HBI5_9NEOP</name>
<feature type="region of interest" description="Disordered" evidence="1">
    <location>
        <begin position="108"/>
        <end position="162"/>
    </location>
</feature>
<proteinExistence type="predicted"/>
<feature type="compositionally biased region" description="Basic and acidic residues" evidence="1">
    <location>
        <begin position="130"/>
        <end position="140"/>
    </location>
</feature>
<comment type="caution">
    <text evidence="2">The sequence shown here is derived from an EMBL/GenBank/DDBJ whole genome shotgun (WGS) entry which is preliminary data.</text>
</comment>
<evidence type="ECO:0000256" key="1">
    <source>
        <dbReference type="SAM" id="MobiDB-lite"/>
    </source>
</evidence>
<reference evidence="2 3" key="1">
    <citation type="submission" date="2023-02" db="EMBL/GenBank/DDBJ databases">
        <title>LHISI_Scaffold_Assembly.</title>
        <authorList>
            <person name="Stuart O.P."/>
            <person name="Cleave R."/>
            <person name="Magrath M.J.L."/>
            <person name="Mikheyev A.S."/>
        </authorList>
    </citation>
    <scope>NUCLEOTIDE SEQUENCE [LARGE SCALE GENOMIC DNA]</scope>
    <source>
        <strain evidence="2">Daus_M_001</strain>
        <tissue evidence="2">Leg muscle</tissue>
    </source>
</reference>
<protein>
    <submittedName>
        <fullName evidence="2">Uncharacterized protein</fullName>
    </submittedName>
</protein>
<feature type="compositionally biased region" description="Polar residues" evidence="1">
    <location>
        <begin position="229"/>
        <end position="240"/>
    </location>
</feature>
<feature type="compositionally biased region" description="Basic residues" evidence="1">
    <location>
        <begin position="150"/>
        <end position="161"/>
    </location>
</feature>
<feature type="region of interest" description="Disordered" evidence="1">
    <location>
        <begin position="185"/>
        <end position="254"/>
    </location>
</feature>